<dbReference type="InterPro" id="IPR052193">
    <property type="entry name" value="Peptidase_C59"/>
</dbReference>
<organism evidence="4 5">
    <name type="scientific">Lactiplantibacillus daoliensis</name>
    <dbReference type="NCBI Taxonomy" id="2559916"/>
    <lineage>
        <taxon>Bacteria</taxon>
        <taxon>Bacillati</taxon>
        <taxon>Bacillota</taxon>
        <taxon>Bacilli</taxon>
        <taxon>Lactobacillales</taxon>
        <taxon>Lactobacillaceae</taxon>
        <taxon>Lactiplantibacillus</taxon>
    </lineage>
</organism>
<name>A0ABW1UI10_9LACO</name>
<evidence type="ECO:0000256" key="2">
    <source>
        <dbReference type="ARBA" id="ARBA00022801"/>
    </source>
</evidence>
<protein>
    <submittedName>
        <fullName evidence="4">Linear amide C-N hydrolase</fullName>
    </submittedName>
</protein>
<accession>A0ABW1UI10</accession>
<dbReference type="Proteomes" id="UP001596227">
    <property type="component" value="Unassembled WGS sequence"/>
</dbReference>
<dbReference type="GO" id="GO:0016787">
    <property type="term" value="F:hydrolase activity"/>
    <property type="evidence" value="ECO:0007669"/>
    <property type="project" value="UniProtKB-KW"/>
</dbReference>
<evidence type="ECO:0000313" key="5">
    <source>
        <dbReference type="Proteomes" id="UP001596227"/>
    </source>
</evidence>
<dbReference type="InterPro" id="IPR029055">
    <property type="entry name" value="Ntn_hydrolases_N"/>
</dbReference>
<dbReference type="EMBL" id="JBHSSB010000015">
    <property type="protein sequence ID" value="MFC6294856.1"/>
    <property type="molecule type" value="Genomic_DNA"/>
</dbReference>
<feature type="domain" description="Choloylglycine hydrolase/NAAA C-terminal" evidence="3">
    <location>
        <begin position="2"/>
        <end position="303"/>
    </location>
</feature>
<dbReference type="Gene3D" id="3.60.60.10">
    <property type="entry name" value="Penicillin V Acylase, Chain A"/>
    <property type="match status" value="1"/>
</dbReference>
<dbReference type="SUPFAM" id="SSF56235">
    <property type="entry name" value="N-terminal nucleophile aminohydrolases (Ntn hydrolases)"/>
    <property type="match status" value="1"/>
</dbReference>
<evidence type="ECO:0000256" key="1">
    <source>
        <dbReference type="ARBA" id="ARBA00006625"/>
    </source>
</evidence>
<dbReference type="PANTHER" id="PTHR35527">
    <property type="entry name" value="CHOLOYLGLYCINE HYDROLASE"/>
    <property type="match status" value="1"/>
</dbReference>
<evidence type="ECO:0000259" key="3">
    <source>
        <dbReference type="Pfam" id="PF02275"/>
    </source>
</evidence>
<dbReference type="RefSeq" id="WP_137606782.1">
    <property type="nucleotide sequence ID" value="NZ_BJDH01000002.1"/>
</dbReference>
<evidence type="ECO:0000313" key="4">
    <source>
        <dbReference type="EMBL" id="MFC6294856.1"/>
    </source>
</evidence>
<proteinExistence type="inferred from homology"/>
<gene>
    <name evidence="4" type="ORF">ACFQH1_06550</name>
</gene>
<dbReference type="PANTHER" id="PTHR35527:SF2">
    <property type="entry name" value="HYDROLASE"/>
    <property type="match status" value="1"/>
</dbReference>
<keyword evidence="5" id="KW-1185">Reference proteome</keyword>
<dbReference type="InterPro" id="IPR029132">
    <property type="entry name" value="CBAH/NAAA_C"/>
</dbReference>
<sequence length="317" mass="35927">MCTSLTYTNTADQHFFARTMDFPTTTPWRPIFLPRHHRWTTGLNATRTTNQAILGGGRLPIGIADFLMADGINENGISCAELYLPHAVKYEPTAQSGKINLTPQDFINWVLGEHTSLDAVVSELSQVCLVHQTWHGESYVYPFHWILSDTTGRSLIIEPTGGPLSAQPNPSGVLTNTPVLAKHLENLNHYLGVPETVFTPATQQAAQHWIQTDQPLPTGSIPTNRFNQMAIRRLGTPRLTAATTVPTLFDWLNDVRISYDPAKRHQLSHNYTHYRSIIDLDQRQYYFRPRTTEQLQTIQLTDHMCQQWQTPEVFPAD</sequence>
<reference evidence="5" key="1">
    <citation type="journal article" date="2019" name="Int. J. Syst. Evol. Microbiol.">
        <title>The Global Catalogue of Microorganisms (GCM) 10K type strain sequencing project: providing services to taxonomists for standard genome sequencing and annotation.</title>
        <authorList>
            <consortium name="The Broad Institute Genomics Platform"/>
            <consortium name="The Broad Institute Genome Sequencing Center for Infectious Disease"/>
            <person name="Wu L."/>
            <person name="Ma J."/>
        </authorList>
    </citation>
    <scope>NUCLEOTIDE SEQUENCE [LARGE SCALE GENOMIC DNA]</scope>
    <source>
        <strain evidence="5">CCM 8934</strain>
    </source>
</reference>
<comment type="similarity">
    <text evidence="1">Belongs to the peptidase C59 family.</text>
</comment>
<keyword evidence="2 4" id="KW-0378">Hydrolase</keyword>
<comment type="caution">
    <text evidence="4">The sequence shown here is derived from an EMBL/GenBank/DDBJ whole genome shotgun (WGS) entry which is preliminary data.</text>
</comment>
<dbReference type="Pfam" id="PF02275">
    <property type="entry name" value="CBAH"/>
    <property type="match status" value="1"/>
</dbReference>